<dbReference type="InterPro" id="IPR015813">
    <property type="entry name" value="Pyrv/PenolPyrv_kinase-like_dom"/>
</dbReference>
<sequence>MNSITGTQIPRHRLRNGLEAQKPMFGCFSSLASAWTARIIASCGWDYVIVDCEHGNHDDGDMHDCVNAIAAEGVSPIVRIRAQDSGLIKRALDTGAHGLMVPMVNTPEQAAQIVSWSKFPPMGVRGQGSSFCAMASGITTTEYVKVANSTILTLVQIETPEAIANVDAIAAVPGVDGLFVGPNDLALSLLGYVPAKWTEPEFVAALEAVKEAGRKHNKHIGILAKNGQHARELKNEWGIVGLGSDCKALSTAMKATLDTIKQ</sequence>
<dbReference type="Proteomes" id="UP000092730">
    <property type="component" value="Chromosome 5"/>
</dbReference>
<evidence type="ECO:0000256" key="2">
    <source>
        <dbReference type="ARBA" id="ARBA00023239"/>
    </source>
</evidence>
<dbReference type="AlphaFoldDB" id="A0A1B9G1G2"/>
<reference evidence="5" key="4">
    <citation type="submission" date="2024-02" db="EMBL/GenBank/DDBJ databases">
        <title>Comparative genomics of Cryptococcus and Kwoniella reveals pathogenesis evolution and contrasting modes of karyotype evolution via chromosome fusion or intercentromeric recombination.</title>
        <authorList>
            <person name="Coelho M.A."/>
            <person name="David-Palma M."/>
            <person name="Shea T."/>
            <person name="Bowers K."/>
            <person name="McGinley-Smith S."/>
            <person name="Mohammad A.W."/>
            <person name="Gnirke A."/>
            <person name="Yurkov A.M."/>
            <person name="Nowrousian M."/>
            <person name="Sun S."/>
            <person name="Cuomo C.A."/>
            <person name="Heitman J."/>
        </authorList>
    </citation>
    <scope>NUCLEOTIDE SEQUENCE</scope>
    <source>
        <strain evidence="5">CBS 10118</strain>
    </source>
</reference>
<dbReference type="RefSeq" id="XP_019045934.1">
    <property type="nucleotide sequence ID" value="XM_019192937.1"/>
</dbReference>
<feature type="domain" description="HpcH/HpaI aldolase/citrate lyase" evidence="3">
    <location>
        <begin position="25"/>
        <end position="250"/>
    </location>
</feature>
<name>A0A1B9G1G2_9TREE</name>
<evidence type="ECO:0000313" key="6">
    <source>
        <dbReference type="Proteomes" id="UP000092730"/>
    </source>
</evidence>
<dbReference type="GO" id="GO:0046872">
    <property type="term" value="F:metal ion binding"/>
    <property type="evidence" value="ECO:0007669"/>
    <property type="project" value="UniProtKB-KW"/>
</dbReference>
<dbReference type="FunFam" id="3.20.20.60:FF:000004">
    <property type="entry name" value="5-keto-4-deoxy-D-glucarate aldolase"/>
    <property type="match status" value="1"/>
</dbReference>
<evidence type="ECO:0000313" key="4">
    <source>
        <dbReference type="EMBL" id="OCF24864.1"/>
    </source>
</evidence>
<dbReference type="GeneID" id="30210724"/>
<dbReference type="EMBL" id="CP144545">
    <property type="protein sequence ID" value="WVW84383.1"/>
    <property type="molecule type" value="Genomic_DNA"/>
</dbReference>
<dbReference type="Pfam" id="PF03328">
    <property type="entry name" value="HpcH_HpaI"/>
    <property type="match status" value="1"/>
</dbReference>
<accession>A0A1B9G1G2</accession>
<dbReference type="OrthoDB" id="1621678at2759"/>
<evidence type="ECO:0000313" key="5">
    <source>
        <dbReference type="EMBL" id="WVW84383.1"/>
    </source>
</evidence>
<keyword evidence="6" id="KW-1185">Reference proteome</keyword>
<dbReference type="KEGG" id="kbi:30210724"/>
<dbReference type="InterPro" id="IPR005000">
    <property type="entry name" value="Aldolase/citrate-lyase_domain"/>
</dbReference>
<keyword evidence="1" id="KW-0479">Metal-binding</keyword>
<dbReference type="VEuPathDB" id="FungiDB:I302_06325"/>
<dbReference type="PANTHER" id="PTHR30502:SF9">
    <property type="entry name" value="HPCH_HPAI ALDOLASE_CITRATE LYASE DOMAIN-CONTAINING PROTEIN"/>
    <property type="match status" value="1"/>
</dbReference>
<reference evidence="4" key="3">
    <citation type="submission" date="2014-01" db="EMBL/GenBank/DDBJ databases">
        <title>Evolution of pathogenesis and genome organization in the Tremellales.</title>
        <authorList>
            <person name="Cuomo C."/>
            <person name="Litvintseva A."/>
            <person name="Heitman J."/>
            <person name="Chen Y."/>
            <person name="Sun S."/>
            <person name="Springer D."/>
            <person name="Dromer F."/>
            <person name="Young S."/>
            <person name="Zeng Q."/>
            <person name="Chapman S."/>
            <person name="Gujja S."/>
            <person name="Saif S."/>
            <person name="Birren B."/>
        </authorList>
    </citation>
    <scope>NUCLEOTIDE SEQUENCE</scope>
    <source>
        <strain evidence="4">CBS 10118</strain>
    </source>
</reference>
<protein>
    <submittedName>
        <fullName evidence="4">2,4-dihydroxyhept-2-ene-1,7-dioic acid aldolase</fullName>
    </submittedName>
</protein>
<keyword evidence="2" id="KW-0456">Lyase</keyword>
<dbReference type="InterPro" id="IPR050251">
    <property type="entry name" value="HpcH-HpaI_aldolase"/>
</dbReference>
<dbReference type="GO" id="GO:0016832">
    <property type="term" value="F:aldehyde-lyase activity"/>
    <property type="evidence" value="ECO:0007669"/>
    <property type="project" value="TreeGrafter"/>
</dbReference>
<dbReference type="SUPFAM" id="SSF51621">
    <property type="entry name" value="Phosphoenolpyruvate/pyruvate domain"/>
    <property type="match status" value="1"/>
</dbReference>
<dbReference type="Gene3D" id="3.20.20.60">
    <property type="entry name" value="Phosphoenolpyruvate-binding domains"/>
    <property type="match status" value="1"/>
</dbReference>
<reference evidence="4" key="1">
    <citation type="submission" date="2013-07" db="EMBL/GenBank/DDBJ databases">
        <title>The Genome Sequence of Cryptococcus bestiolae CBS10118.</title>
        <authorList>
            <consortium name="The Broad Institute Genome Sequencing Platform"/>
            <person name="Cuomo C."/>
            <person name="Litvintseva A."/>
            <person name="Chen Y."/>
            <person name="Heitman J."/>
            <person name="Sun S."/>
            <person name="Springer D."/>
            <person name="Dromer F."/>
            <person name="Young S.K."/>
            <person name="Zeng Q."/>
            <person name="Gargeya S."/>
            <person name="Fitzgerald M."/>
            <person name="Abouelleil A."/>
            <person name="Alvarado L."/>
            <person name="Berlin A.M."/>
            <person name="Chapman S.B."/>
            <person name="Dewar J."/>
            <person name="Goldberg J."/>
            <person name="Griggs A."/>
            <person name="Gujja S."/>
            <person name="Hansen M."/>
            <person name="Howarth C."/>
            <person name="Imamovic A."/>
            <person name="Larimer J."/>
            <person name="McCowan C."/>
            <person name="Murphy C."/>
            <person name="Pearson M."/>
            <person name="Priest M."/>
            <person name="Roberts A."/>
            <person name="Saif S."/>
            <person name="Shea T."/>
            <person name="Sykes S."/>
            <person name="Wortman J."/>
            <person name="Nusbaum C."/>
            <person name="Birren B."/>
        </authorList>
    </citation>
    <scope>NUCLEOTIDE SEQUENCE [LARGE SCALE GENOMIC DNA]</scope>
    <source>
        <strain evidence="4">CBS 10118</strain>
    </source>
</reference>
<gene>
    <name evidence="4" type="ORF">I302_06325</name>
    <name evidence="5" type="ORF">I302_106417</name>
</gene>
<reference evidence="5" key="2">
    <citation type="submission" date="2013-07" db="EMBL/GenBank/DDBJ databases">
        <authorList>
            <consortium name="The Broad Institute Genome Sequencing Platform"/>
            <person name="Cuomo C."/>
            <person name="Litvintseva A."/>
            <person name="Chen Y."/>
            <person name="Heitman J."/>
            <person name="Sun S."/>
            <person name="Springer D."/>
            <person name="Dromer F."/>
            <person name="Young S.K."/>
            <person name="Zeng Q."/>
            <person name="Gargeya S."/>
            <person name="Fitzgerald M."/>
            <person name="Abouelleil A."/>
            <person name="Alvarado L."/>
            <person name="Berlin A.M."/>
            <person name="Chapman S.B."/>
            <person name="Dewar J."/>
            <person name="Goldberg J."/>
            <person name="Griggs A."/>
            <person name="Gujja S."/>
            <person name="Hansen M."/>
            <person name="Howarth C."/>
            <person name="Imamovic A."/>
            <person name="Larimer J."/>
            <person name="McCowan C."/>
            <person name="Murphy C."/>
            <person name="Pearson M."/>
            <person name="Priest M."/>
            <person name="Roberts A."/>
            <person name="Saif S."/>
            <person name="Shea T."/>
            <person name="Sykes S."/>
            <person name="Wortman J."/>
            <person name="Nusbaum C."/>
            <person name="Birren B."/>
        </authorList>
    </citation>
    <scope>NUCLEOTIDE SEQUENCE</scope>
    <source>
        <strain evidence="5">CBS 10118</strain>
    </source>
</reference>
<evidence type="ECO:0000256" key="1">
    <source>
        <dbReference type="ARBA" id="ARBA00022723"/>
    </source>
</evidence>
<dbReference type="EMBL" id="KI894022">
    <property type="protein sequence ID" value="OCF24864.1"/>
    <property type="molecule type" value="Genomic_DNA"/>
</dbReference>
<dbReference type="STRING" id="1296100.A0A1B9G1G2"/>
<proteinExistence type="predicted"/>
<organism evidence="4">
    <name type="scientific">Kwoniella bestiolae CBS 10118</name>
    <dbReference type="NCBI Taxonomy" id="1296100"/>
    <lineage>
        <taxon>Eukaryota</taxon>
        <taxon>Fungi</taxon>
        <taxon>Dikarya</taxon>
        <taxon>Basidiomycota</taxon>
        <taxon>Agaricomycotina</taxon>
        <taxon>Tremellomycetes</taxon>
        <taxon>Tremellales</taxon>
        <taxon>Cryptococcaceae</taxon>
        <taxon>Kwoniella</taxon>
    </lineage>
</organism>
<evidence type="ECO:0000259" key="3">
    <source>
        <dbReference type="Pfam" id="PF03328"/>
    </source>
</evidence>
<dbReference type="GO" id="GO:0005737">
    <property type="term" value="C:cytoplasm"/>
    <property type="evidence" value="ECO:0007669"/>
    <property type="project" value="UniProtKB-ARBA"/>
</dbReference>
<dbReference type="InterPro" id="IPR040442">
    <property type="entry name" value="Pyrv_kinase-like_dom_sf"/>
</dbReference>
<dbReference type="PANTHER" id="PTHR30502">
    <property type="entry name" value="2-KETO-3-DEOXY-L-RHAMNONATE ALDOLASE"/>
    <property type="match status" value="1"/>
</dbReference>